<dbReference type="EMBL" id="MZ130475">
    <property type="protein sequence ID" value="QWM89086.1"/>
    <property type="molecule type" value="Genomic_DNA"/>
</dbReference>
<dbReference type="KEGG" id="vg:75692156"/>
<dbReference type="Proteomes" id="UP000827388">
    <property type="component" value="Segment"/>
</dbReference>
<protein>
    <submittedName>
        <fullName evidence="1">Chaperonin</fullName>
    </submittedName>
</protein>
<name>A0AAE7RTH4_9CAUD</name>
<keyword evidence="2" id="KW-1185">Reference proteome</keyword>
<evidence type="ECO:0000313" key="1">
    <source>
        <dbReference type="EMBL" id="QWM89086.1"/>
    </source>
</evidence>
<reference evidence="1 2" key="1">
    <citation type="submission" date="2021-04" db="EMBL/GenBank/DDBJ databases">
        <authorList>
            <person name="Shkoporov A.N."/>
            <person name="Stockdale S.R."/>
            <person name="Guerin E."/>
            <person name="Ross R.P."/>
            <person name="Hill C."/>
        </authorList>
    </citation>
    <scope>NUCLEOTIDE SEQUENCE [LARGE SCALE GENOMIC DNA]</scope>
    <source>
        <strain evidence="2">cr30_1</strain>
    </source>
</reference>
<proteinExistence type="predicted"/>
<organism evidence="1 2">
    <name type="scientific">uncultured phage cr30_1</name>
    <dbReference type="NCBI Taxonomy" id="2986411"/>
    <lineage>
        <taxon>Viruses</taxon>
        <taxon>Duplodnaviria</taxon>
        <taxon>Heunggongvirae</taxon>
        <taxon>Uroviricota</taxon>
        <taxon>Caudoviricetes</taxon>
        <taxon>Crassvirales</taxon>
        <taxon>Suoliviridae</taxon>
        <taxon>Boorivirinae</taxon>
        <taxon>Cohcovirus</taxon>
        <taxon>Cohcovirus splanchnicus</taxon>
    </lineage>
</organism>
<dbReference type="GeneID" id="75692156"/>
<evidence type="ECO:0000313" key="2">
    <source>
        <dbReference type="Proteomes" id="UP000827388"/>
    </source>
</evidence>
<dbReference type="RefSeq" id="YP_010358658.1">
    <property type="nucleotide sequence ID" value="NC_062765.1"/>
</dbReference>
<gene>
    <name evidence="1" type="primary">gp_05786</name>
</gene>
<accession>A0AAE7RTH4</accession>
<sequence>MENQHDILKTVIDGLVYIPTKDMIVKPLEDEYVEKEIIKPVETGKKDENGYDINDTETVKEKVLTTFRKGIVLRLPSGYQWQDENNHPEVGDVVAYPRKASIDFDLFKDSQLINPYNVVAFVKGEKYFKD</sequence>